<feature type="binding site" evidence="11">
    <location>
        <position position="51"/>
    </location>
    <ligand>
        <name>ATP</name>
        <dbReference type="ChEBI" id="CHEBI:30616"/>
    </ligand>
</feature>
<evidence type="ECO:0000256" key="4">
    <source>
        <dbReference type="ARBA" id="ARBA00022490"/>
    </source>
</evidence>
<evidence type="ECO:0000256" key="2">
    <source>
        <dbReference type="ARBA" id="ARBA00004791"/>
    </source>
</evidence>
<dbReference type="InterPro" id="IPR015963">
    <property type="entry name" value="Uridylate_kinase_bac"/>
</dbReference>
<feature type="binding site" evidence="11">
    <location>
        <position position="164"/>
    </location>
    <ligand>
        <name>ATP</name>
        <dbReference type="ChEBI" id="CHEBI:30616"/>
    </ligand>
</feature>
<dbReference type="EC" id="2.7.4.22" evidence="11"/>
<feature type="binding site" evidence="11">
    <location>
        <begin position="9"/>
        <end position="12"/>
    </location>
    <ligand>
        <name>ATP</name>
        <dbReference type="ChEBI" id="CHEBI:30616"/>
    </ligand>
</feature>
<evidence type="ECO:0000256" key="7">
    <source>
        <dbReference type="ARBA" id="ARBA00022777"/>
    </source>
</evidence>
<accession>A0ABT1L4J1</accession>
<keyword evidence="9 11" id="KW-0665">Pyrimidine biosynthesis</keyword>
<keyword evidence="6 11" id="KW-0547">Nucleotide-binding</keyword>
<evidence type="ECO:0000256" key="6">
    <source>
        <dbReference type="ARBA" id="ARBA00022741"/>
    </source>
</evidence>
<comment type="function">
    <text evidence="11">Catalyzes the reversible phosphorylation of UMP to UDP.</text>
</comment>
<feature type="binding site" evidence="11">
    <location>
        <position position="55"/>
    </location>
    <ligand>
        <name>ATP</name>
        <dbReference type="ChEBI" id="CHEBI:30616"/>
    </ligand>
</feature>
<feature type="binding site" evidence="11">
    <location>
        <position position="70"/>
    </location>
    <ligand>
        <name>UMP</name>
        <dbReference type="ChEBI" id="CHEBI:57865"/>
    </ligand>
</feature>
<keyword evidence="7 11" id="KW-0418">Kinase</keyword>
<dbReference type="InterPro" id="IPR001048">
    <property type="entry name" value="Asp/Glu/Uridylate_kinase"/>
</dbReference>
<dbReference type="Pfam" id="PF00696">
    <property type="entry name" value="AA_kinase"/>
    <property type="match status" value="1"/>
</dbReference>
<evidence type="ECO:0000256" key="5">
    <source>
        <dbReference type="ARBA" id="ARBA00022679"/>
    </source>
</evidence>
<evidence type="ECO:0000256" key="1">
    <source>
        <dbReference type="ARBA" id="ARBA00004496"/>
    </source>
</evidence>
<dbReference type="Gene3D" id="3.40.1160.10">
    <property type="entry name" value="Acetylglutamate kinase-like"/>
    <property type="match status" value="1"/>
</dbReference>
<feature type="binding site" evidence="11">
    <location>
        <begin position="131"/>
        <end position="138"/>
    </location>
    <ligand>
        <name>UMP</name>
        <dbReference type="ChEBI" id="CHEBI:57865"/>
    </ligand>
</feature>
<dbReference type="SUPFAM" id="SSF53633">
    <property type="entry name" value="Carbamate kinase-like"/>
    <property type="match status" value="1"/>
</dbReference>
<comment type="caution">
    <text evidence="13">The sequence shown here is derived from an EMBL/GenBank/DDBJ whole genome shotgun (WGS) entry which is preliminary data.</text>
</comment>
<evidence type="ECO:0000256" key="10">
    <source>
        <dbReference type="ARBA" id="ARBA00047767"/>
    </source>
</evidence>
<keyword evidence="8 11" id="KW-0067">ATP-binding</keyword>
<reference evidence="13 14" key="1">
    <citation type="journal article" date="2022" name="Nat. Microbiol.">
        <title>The microbiome of a bacterivorous marine choanoflagellate contains a resource-demanding obligate bacterial associate.</title>
        <authorList>
            <person name="Needham D.M."/>
            <person name="Poirier C."/>
            <person name="Bachy C."/>
            <person name="George E.E."/>
            <person name="Wilken S."/>
            <person name="Yung C.C.M."/>
            <person name="Limardo A.J."/>
            <person name="Morando M."/>
            <person name="Sudek L."/>
            <person name="Malmstrom R.R."/>
            <person name="Keeling P.J."/>
            <person name="Santoro A.E."/>
            <person name="Worden A.Z."/>
        </authorList>
    </citation>
    <scope>NUCLEOTIDE SEQUENCE [LARGE SCALE GENOMIC DNA]</scope>
    <source>
        <strain evidence="13 14">Comchoano-2</strain>
    </source>
</reference>
<evidence type="ECO:0000256" key="8">
    <source>
        <dbReference type="ARBA" id="ARBA00022840"/>
    </source>
</evidence>
<evidence type="ECO:0000313" key="14">
    <source>
        <dbReference type="Proteomes" id="UP001320768"/>
    </source>
</evidence>
<dbReference type="InterPro" id="IPR036393">
    <property type="entry name" value="AceGlu_kinase-like_sf"/>
</dbReference>
<comment type="catalytic activity">
    <reaction evidence="10 11">
        <text>UMP + ATP = UDP + ADP</text>
        <dbReference type="Rhea" id="RHEA:24400"/>
        <dbReference type="ChEBI" id="CHEBI:30616"/>
        <dbReference type="ChEBI" id="CHEBI:57865"/>
        <dbReference type="ChEBI" id="CHEBI:58223"/>
        <dbReference type="ChEBI" id="CHEBI:456216"/>
        <dbReference type="EC" id="2.7.4.22"/>
    </reaction>
</comment>
<dbReference type="PANTHER" id="PTHR42833">
    <property type="entry name" value="URIDYLATE KINASE"/>
    <property type="match status" value="1"/>
</dbReference>
<feature type="binding site" evidence="11">
    <location>
        <position position="50"/>
    </location>
    <ligand>
        <name>UMP</name>
        <dbReference type="ChEBI" id="CHEBI:57865"/>
    </ligand>
</feature>
<keyword evidence="14" id="KW-1185">Reference proteome</keyword>
<dbReference type="CDD" id="cd04254">
    <property type="entry name" value="AAK_UMPK-PyrH-Ec"/>
    <property type="match status" value="1"/>
</dbReference>
<comment type="pathway">
    <text evidence="2 11">Pyrimidine metabolism; CTP biosynthesis via de novo pathway; UDP from UMP (UMPK route): step 1/1.</text>
</comment>
<dbReference type="EMBL" id="JAKUDN010000002">
    <property type="protein sequence ID" value="MCP8352094.1"/>
    <property type="molecule type" value="Genomic_DNA"/>
</dbReference>
<comment type="caution">
    <text evidence="11">Lacks conserved residue(s) required for the propagation of feature annotation.</text>
</comment>
<dbReference type="PIRSF" id="PIRSF005650">
    <property type="entry name" value="Uridylate_kin"/>
    <property type="match status" value="1"/>
</dbReference>
<evidence type="ECO:0000313" key="13">
    <source>
        <dbReference type="EMBL" id="MCP8352094.1"/>
    </source>
</evidence>
<organism evidence="13 14">
    <name type="scientific">Candidatus Synchoanobacter obligatus</name>
    <dbReference type="NCBI Taxonomy" id="2919597"/>
    <lineage>
        <taxon>Bacteria</taxon>
        <taxon>Pseudomonadati</taxon>
        <taxon>Pseudomonadota</taxon>
        <taxon>Gammaproteobacteria</taxon>
        <taxon>Candidatus Comchoanobacterales</taxon>
        <taxon>Candidatus Comchoanobacteraceae</taxon>
        <taxon>Candidatus Synchoanobacter</taxon>
    </lineage>
</organism>
<dbReference type="InterPro" id="IPR011817">
    <property type="entry name" value="Uridylate_kinase"/>
</dbReference>
<comment type="similarity">
    <text evidence="3 11">Belongs to the UMP kinase family.</text>
</comment>
<dbReference type="NCBIfam" id="TIGR02075">
    <property type="entry name" value="pyrH_bact"/>
    <property type="match status" value="1"/>
</dbReference>
<feature type="binding site" evidence="11">
    <location>
        <position position="167"/>
    </location>
    <ligand>
        <name>ATP</name>
        <dbReference type="ChEBI" id="CHEBI:30616"/>
    </ligand>
</feature>
<gene>
    <name evidence="11 13" type="primary">pyrH</name>
    <name evidence="13" type="ORF">MKS91_02185</name>
</gene>
<name>A0ABT1L4J1_9GAMM</name>
<keyword evidence="4 11" id="KW-0963">Cytoplasm</keyword>
<dbReference type="RefSeq" id="WP_258569204.1">
    <property type="nucleotide sequence ID" value="NZ_JAKUDN010000002.1"/>
</dbReference>
<comment type="subcellular location">
    <subcellularLocation>
        <location evidence="1 11">Cytoplasm</location>
    </subcellularLocation>
</comment>
<feature type="domain" description="Aspartate/glutamate/uridylate kinase" evidence="12">
    <location>
        <begin position="5"/>
        <end position="212"/>
    </location>
</feature>
<evidence type="ECO:0000259" key="12">
    <source>
        <dbReference type="Pfam" id="PF00696"/>
    </source>
</evidence>
<evidence type="ECO:0000256" key="3">
    <source>
        <dbReference type="ARBA" id="ARBA00007614"/>
    </source>
</evidence>
<comment type="subunit">
    <text evidence="11">Homohexamer.</text>
</comment>
<comment type="activity regulation">
    <text evidence="11">Inhibited by UTP.</text>
</comment>
<dbReference type="Proteomes" id="UP001320768">
    <property type="component" value="Unassembled WGS sequence"/>
</dbReference>
<sequence>MQYRRVLIKLSGELLGSIEDSVDVVWISRIVKEVSSAVDRGVQVAIVVGGGNMIRGASLSDQGVGRLSADTAGMLATVINGVVLADMFEQNHMPCEVMSALPMPGLAEPFNAKKACQLLEKGTVVIFAGGTGNPLVTTDSAASLRAVEIGAELLLKATRVDGVYDRDPLEEAMANKFDKISFNDVIAKELRVMDMGAFIQCQQYSLPIFVFDVNKPNALLDVLRGSGEGTLIS</sequence>
<keyword evidence="5 11" id="KW-0808">Transferase</keyword>
<proteinExistence type="inferred from homology"/>
<evidence type="ECO:0000256" key="11">
    <source>
        <dbReference type="HAMAP-Rule" id="MF_01220"/>
    </source>
</evidence>
<evidence type="ECO:0000256" key="9">
    <source>
        <dbReference type="ARBA" id="ARBA00022975"/>
    </source>
</evidence>
<dbReference type="HAMAP" id="MF_01220_B">
    <property type="entry name" value="PyrH_B"/>
    <property type="match status" value="1"/>
</dbReference>
<dbReference type="PANTHER" id="PTHR42833:SF4">
    <property type="entry name" value="URIDYLATE KINASE PUMPKIN, CHLOROPLASTIC"/>
    <property type="match status" value="1"/>
</dbReference>
<protein>
    <recommendedName>
        <fullName evidence="11">Uridylate kinase</fullName>
        <shortName evidence="11">UK</shortName>
        <ecNumber evidence="11">2.7.4.22</ecNumber>
    </recommendedName>
    <alternativeName>
        <fullName evidence="11">Uridine monophosphate kinase</fullName>
        <shortName evidence="11">UMP kinase</shortName>
        <shortName evidence="11">UMPK</shortName>
    </alternativeName>
</protein>
<feature type="binding site" evidence="11">
    <location>
        <position position="158"/>
    </location>
    <ligand>
        <name>ATP</name>
        <dbReference type="ChEBI" id="CHEBI:30616"/>
    </ligand>
</feature>
<dbReference type="GO" id="GO:0033862">
    <property type="term" value="F:UMP kinase activity"/>
    <property type="evidence" value="ECO:0007669"/>
    <property type="project" value="UniProtKB-EC"/>
</dbReference>